<evidence type="ECO:0000256" key="2">
    <source>
        <dbReference type="ARBA" id="ARBA00023125"/>
    </source>
</evidence>
<evidence type="ECO:0000259" key="4">
    <source>
        <dbReference type="PROSITE" id="PS51118"/>
    </source>
</evidence>
<evidence type="ECO:0000256" key="1">
    <source>
        <dbReference type="ARBA" id="ARBA00023015"/>
    </source>
</evidence>
<dbReference type="PANTHER" id="PTHR33204">
    <property type="entry name" value="TRANSCRIPTIONAL REGULATOR, MARR FAMILY"/>
    <property type="match status" value="1"/>
</dbReference>
<dbReference type="Pfam" id="PF01638">
    <property type="entry name" value="HxlR"/>
    <property type="match status" value="1"/>
</dbReference>
<name>A0A1H1XHR9_9ACTN</name>
<protein>
    <submittedName>
        <fullName evidence="5">DNA-binding transcriptional regulator, HxlR family</fullName>
    </submittedName>
</protein>
<sequence>MSQLAEDATASSVGAERAHACTADLRRAFDFLGKRWNGVLLGTLVDGPMGFADLRRGVGSITDSVLSDRLAELVGAGLVERTVTDTRPPGVSYALSASGRALTPILHELGSWAADALPASSC</sequence>
<gene>
    <name evidence="5" type="ORF">SAMN04488543_2988</name>
</gene>
<keyword evidence="2 5" id="KW-0238">DNA-binding</keyword>
<dbReference type="OrthoDB" id="9800966at2"/>
<reference evidence="5 6" key="1">
    <citation type="submission" date="2016-10" db="EMBL/GenBank/DDBJ databases">
        <authorList>
            <person name="de Groot N.N."/>
        </authorList>
    </citation>
    <scope>NUCLEOTIDE SEQUENCE [LARGE SCALE GENOMIC DNA]</scope>
    <source>
        <strain evidence="5 6">DSM 21741</strain>
    </source>
</reference>
<dbReference type="InterPro" id="IPR036388">
    <property type="entry name" value="WH-like_DNA-bd_sf"/>
</dbReference>
<keyword evidence="3" id="KW-0804">Transcription</keyword>
<dbReference type="InterPro" id="IPR036390">
    <property type="entry name" value="WH_DNA-bd_sf"/>
</dbReference>
<evidence type="ECO:0000256" key="3">
    <source>
        <dbReference type="ARBA" id="ARBA00023163"/>
    </source>
</evidence>
<dbReference type="PROSITE" id="PS51118">
    <property type="entry name" value="HTH_HXLR"/>
    <property type="match status" value="1"/>
</dbReference>
<dbReference type="Gene3D" id="1.10.10.10">
    <property type="entry name" value="Winged helix-like DNA-binding domain superfamily/Winged helix DNA-binding domain"/>
    <property type="match status" value="1"/>
</dbReference>
<accession>A0A1H1XHR9</accession>
<proteinExistence type="predicted"/>
<feature type="domain" description="HTH hxlR-type" evidence="4">
    <location>
        <begin position="21"/>
        <end position="121"/>
    </location>
</feature>
<dbReference type="SUPFAM" id="SSF46785">
    <property type="entry name" value="Winged helix' DNA-binding domain"/>
    <property type="match status" value="1"/>
</dbReference>
<keyword evidence="6" id="KW-1185">Reference proteome</keyword>
<dbReference type="AlphaFoldDB" id="A0A1H1XHR9"/>
<organism evidence="5 6">
    <name type="scientific">Friedmanniella luteola</name>
    <dbReference type="NCBI Taxonomy" id="546871"/>
    <lineage>
        <taxon>Bacteria</taxon>
        <taxon>Bacillati</taxon>
        <taxon>Actinomycetota</taxon>
        <taxon>Actinomycetes</taxon>
        <taxon>Propionibacteriales</taxon>
        <taxon>Nocardioidaceae</taxon>
        <taxon>Friedmanniella</taxon>
    </lineage>
</organism>
<keyword evidence="1" id="KW-0805">Transcription regulation</keyword>
<dbReference type="STRING" id="546871.SAMN04488543_2988"/>
<dbReference type="Proteomes" id="UP000199092">
    <property type="component" value="Chromosome I"/>
</dbReference>
<dbReference type="InterPro" id="IPR002577">
    <property type="entry name" value="HTH_HxlR"/>
</dbReference>
<dbReference type="PANTHER" id="PTHR33204:SF37">
    <property type="entry name" value="HTH-TYPE TRANSCRIPTIONAL REGULATOR YODB"/>
    <property type="match status" value="1"/>
</dbReference>
<evidence type="ECO:0000313" key="5">
    <source>
        <dbReference type="EMBL" id="SDT08256.1"/>
    </source>
</evidence>
<dbReference type="EMBL" id="LT629749">
    <property type="protein sequence ID" value="SDT08256.1"/>
    <property type="molecule type" value="Genomic_DNA"/>
</dbReference>
<evidence type="ECO:0000313" key="6">
    <source>
        <dbReference type="Proteomes" id="UP000199092"/>
    </source>
</evidence>
<dbReference type="GO" id="GO:0003677">
    <property type="term" value="F:DNA binding"/>
    <property type="evidence" value="ECO:0007669"/>
    <property type="project" value="UniProtKB-KW"/>
</dbReference>
<dbReference type="RefSeq" id="WP_091413850.1">
    <property type="nucleotide sequence ID" value="NZ_LT629749.1"/>
</dbReference>